<proteinExistence type="predicted"/>
<dbReference type="AlphaFoldDB" id="A0A0A9FKC3"/>
<protein>
    <submittedName>
        <fullName evidence="1">Uncharacterized protein</fullName>
    </submittedName>
</protein>
<accession>A0A0A9FKC3</accession>
<name>A0A0A9FKC3_ARUDO</name>
<evidence type="ECO:0000313" key="1">
    <source>
        <dbReference type="EMBL" id="JAE12787.1"/>
    </source>
</evidence>
<reference evidence="1" key="2">
    <citation type="journal article" date="2015" name="Data Brief">
        <title>Shoot transcriptome of the giant reed, Arundo donax.</title>
        <authorList>
            <person name="Barrero R.A."/>
            <person name="Guerrero F.D."/>
            <person name="Moolhuijzen P."/>
            <person name="Goolsby J.A."/>
            <person name="Tidwell J."/>
            <person name="Bellgard S.E."/>
            <person name="Bellgard M.I."/>
        </authorList>
    </citation>
    <scope>NUCLEOTIDE SEQUENCE</scope>
    <source>
        <tissue evidence="1">Shoot tissue taken approximately 20 cm above the soil surface</tissue>
    </source>
</reference>
<organism evidence="1">
    <name type="scientific">Arundo donax</name>
    <name type="common">Giant reed</name>
    <name type="synonym">Donax arundinaceus</name>
    <dbReference type="NCBI Taxonomy" id="35708"/>
    <lineage>
        <taxon>Eukaryota</taxon>
        <taxon>Viridiplantae</taxon>
        <taxon>Streptophyta</taxon>
        <taxon>Embryophyta</taxon>
        <taxon>Tracheophyta</taxon>
        <taxon>Spermatophyta</taxon>
        <taxon>Magnoliopsida</taxon>
        <taxon>Liliopsida</taxon>
        <taxon>Poales</taxon>
        <taxon>Poaceae</taxon>
        <taxon>PACMAD clade</taxon>
        <taxon>Arundinoideae</taxon>
        <taxon>Arundineae</taxon>
        <taxon>Arundo</taxon>
    </lineage>
</organism>
<reference evidence="1" key="1">
    <citation type="submission" date="2014-09" db="EMBL/GenBank/DDBJ databases">
        <authorList>
            <person name="Magalhaes I.L.F."/>
            <person name="Oliveira U."/>
            <person name="Santos F.R."/>
            <person name="Vidigal T.H.D.A."/>
            <person name="Brescovit A.D."/>
            <person name="Santos A.J."/>
        </authorList>
    </citation>
    <scope>NUCLEOTIDE SEQUENCE</scope>
    <source>
        <tissue evidence="1">Shoot tissue taken approximately 20 cm above the soil surface</tissue>
    </source>
</reference>
<dbReference type="EMBL" id="GBRH01185109">
    <property type="protein sequence ID" value="JAE12787.1"/>
    <property type="molecule type" value="Transcribed_RNA"/>
</dbReference>
<sequence length="58" mass="6710">MLWRSLDEEPLGARSLCYSFVSFSESQAFLYESSNVLWFKIICFCLSITTQIPFMAAM</sequence>